<dbReference type="Proteomes" id="UP001398556">
    <property type="component" value="Unassembled WGS sequence"/>
</dbReference>
<evidence type="ECO:0000313" key="2">
    <source>
        <dbReference type="Proteomes" id="UP001398556"/>
    </source>
</evidence>
<reference evidence="1 2" key="1">
    <citation type="submission" date="2024-04" db="EMBL/GenBank/DDBJ databases">
        <title>Flavobacterium sp. DGU99 16S ribosomal RNA gene Genome sequencing and assembly.</title>
        <authorList>
            <person name="Park S."/>
        </authorList>
    </citation>
    <scope>NUCLEOTIDE SEQUENCE [LARGE SCALE GENOMIC DNA]</scope>
    <source>
        <strain evidence="1 2">DGU99</strain>
    </source>
</reference>
<protein>
    <submittedName>
        <fullName evidence="1">Uncharacterized protein</fullName>
    </submittedName>
</protein>
<dbReference type="RefSeq" id="WP_341699925.1">
    <property type="nucleotide sequence ID" value="NZ_JBBYHU010000009.1"/>
</dbReference>
<evidence type="ECO:0000313" key="1">
    <source>
        <dbReference type="EMBL" id="MEL1240690.1"/>
    </source>
</evidence>
<accession>A0ABU9HKP0</accession>
<name>A0ABU9HKP0_9FLAO</name>
<dbReference type="InterPro" id="IPR054207">
    <property type="entry name" value="DUF6913"/>
</dbReference>
<sequence length="172" mass="19706">MFLDFLKSFSVKKIIKNSLLNVKNGSFLSDIKTVGLIVDESYFKDTASLINEIVLNGIKKENIELLLFKSKVHADFGIRTINLESSHLNRKAQITNKEVSDFIEKDFDLLINYFDVEKAILLVASHQSKAKFKVGFSSVDKRLNDLIINTNLGNCKVFVQELFRYLKILNKK</sequence>
<proteinExistence type="predicted"/>
<comment type="caution">
    <text evidence="1">The sequence shown here is derived from an EMBL/GenBank/DDBJ whole genome shotgun (WGS) entry which is preliminary data.</text>
</comment>
<dbReference type="EMBL" id="JBBYHU010000009">
    <property type="protein sequence ID" value="MEL1240690.1"/>
    <property type="molecule type" value="Genomic_DNA"/>
</dbReference>
<dbReference type="Pfam" id="PF21857">
    <property type="entry name" value="DUF6913"/>
    <property type="match status" value="1"/>
</dbReference>
<gene>
    <name evidence="1" type="ORF">AAEO59_06490</name>
</gene>
<keyword evidence="2" id="KW-1185">Reference proteome</keyword>
<organism evidence="1 2">
    <name type="scientific">Flavobacterium flavipallidum</name>
    <dbReference type="NCBI Taxonomy" id="3139140"/>
    <lineage>
        <taxon>Bacteria</taxon>
        <taxon>Pseudomonadati</taxon>
        <taxon>Bacteroidota</taxon>
        <taxon>Flavobacteriia</taxon>
        <taxon>Flavobacteriales</taxon>
        <taxon>Flavobacteriaceae</taxon>
        <taxon>Flavobacterium</taxon>
    </lineage>
</organism>